<keyword evidence="7" id="KW-0472">Membrane</keyword>
<evidence type="ECO:0000256" key="1">
    <source>
        <dbReference type="ARBA" id="ARBA00022614"/>
    </source>
</evidence>
<feature type="compositionally biased region" description="Pro residues" evidence="6">
    <location>
        <begin position="1"/>
        <end position="11"/>
    </location>
</feature>
<dbReference type="PRINTS" id="PR00019">
    <property type="entry name" value="LEURICHRPT"/>
</dbReference>
<dbReference type="Gene3D" id="3.80.10.10">
    <property type="entry name" value="Ribonuclease Inhibitor"/>
    <property type="match status" value="2"/>
</dbReference>
<keyword evidence="1" id="KW-0433">Leucine-rich repeat</keyword>
<evidence type="ECO:0000256" key="6">
    <source>
        <dbReference type="SAM" id="MobiDB-lite"/>
    </source>
</evidence>
<dbReference type="Gene3D" id="2.10.25.10">
    <property type="entry name" value="Laminin"/>
    <property type="match status" value="1"/>
</dbReference>
<dbReference type="Proteomes" id="UP000694428">
    <property type="component" value="Unplaced"/>
</dbReference>
<keyword evidence="7" id="KW-1133">Transmembrane helix</keyword>
<keyword evidence="2" id="KW-0732">Signal</keyword>
<dbReference type="SUPFAM" id="SSF52058">
    <property type="entry name" value="L domain-like"/>
    <property type="match status" value="1"/>
</dbReference>
<dbReference type="FunFam" id="3.80.10.10:FF:000211">
    <property type="entry name" value="vasorin"/>
    <property type="match status" value="1"/>
</dbReference>
<dbReference type="Gene3D" id="2.60.40.10">
    <property type="entry name" value="Immunoglobulins"/>
    <property type="match status" value="1"/>
</dbReference>
<comment type="caution">
    <text evidence="5">Lacks conserved residue(s) required for the propagation of feature annotation.</text>
</comment>
<dbReference type="Ensembl" id="ENSPSTT00000016121.1">
    <property type="protein sequence ID" value="ENSPSTP00000015367.1"/>
    <property type="gene ID" value="ENSPSTG00000010895.1"/>
</dbReference>
<feature type="transmembrane region" description="Helical" evidence="7">
    <location>
        <begin position="690"/>
        <end position="714"/>
    </location>
</feature>
<evidence type="ECO:0000256" key="2">
    <source>
        <dbReference type="ARBA" id="ARBA00022729"/>
    </source>
</evidence>
<dbReference type="InterPro" id="IPR032675">
    <property type="entry name" value="LRR_dom_sf"/>
</dbReference>
<feature type="region of interest" description="Disordered" evidence="6">
    <location>
        <begin position="555"/>
        <end position="583"/>
    </location>
</feature>
<feature type="domain" description="EGF-like" evidence="8">
    <location>
        <begin position="517"/>
        <end position="554"/>
    </location>
</feature>
<keyword evidence="11" id="KW-1185">Reference proteome</keyword>
<evidence type="ECO:0000256" key="7">
    <source>
        <dbReference type="SAM" id="Phobius"/>
    </source>
</evidence>
<evidence type="ECO:0000259" key="8">
    <source>
        <dbReference type="PROSITE" id="PS50026"/>
    </source>
</evidence>
<dbReference type="InterPro" id="IPR000742">
    <property type="entry name" value="EGF"/>
</dbReference>
<dbReference type="SUPFAM" id="SSF49265">
    <property type="entry name" value="Fibronectin type III"/>
    <property type="match status" value="1"/>
</dbReference>
<dbReference type="Pfam" id="PF00008">
    <property type="entry name" value="EGF"/>
    <property type="match status" value="1"/>
</dbReference>
<dbReference type="SMART" id="SM00365">
    <property type="entry name" value="LRR_SD22"/>
    <property type="match status" value="5"/>
</dbReference>
<organism evidence="10 11">
    <name type="scientific">Pavo cristatus</name>
    <name type="common">Indian peafowl</name>
    <name type="synonym">Blue peafowl</name>
    <dbReference type="NCBI Taxonomy" id="9049"/>
    <lineage>
        <taxon>Eukaryota</taxon>
        <taxon>Metazoa</taxon>
        <taxon>Chordata</taxon>
        <taxon>Craniata</taxon>
        <taxon>Vertebrata</taxon>
        <taxon>Euteleostomi</taxon>
        <taxon>Archelosauria</taxon>
        <taxon>Archosauria</taxon>
        <taxon>Dinosauria</taxon>
        <taxon>Saurischia</taxon>
        <taxon>Theropoda</taxon>
        <taxon>Coelurosauria</taxon>
        <taxon>Aves</taxon>
        <taxon>Neognathae</taxon>
        <taxon>Galloanserae</taxon>
        <taxon>Galliformes</taxon>
        <taxon>Phasianidae</taxon>
        <taxon>Phasianinae</taxon>
        <taxon>Pavo</taxon>
    </lineage>
</organism>
<keyword evidence="5" id="KW-0245">EGF-like domain</keyword>
<dbReference type="PROSITE" id="PS50026">
    <property type="entry name" value="EGF_3"/>
    <property type="match status" value="1"/>
</dbReference>
<evidence type="ECO:0000256" key="5">
    <source>
        <dbReference type="PROSITE-ProRule" id="PRU00076"/>
    </source>
</evidence>
<dbReference type="InterPro" id="IPR000483">
    <property type="entry name" value="Cys-rich_flank_reg_C"/>
</dbReference>
<keyword evidence="3" id="KW-0677">Repeat</keyword>
<dbReference type="InterPro" id="IPR013783">
    <property type="entry name" value="Ig-like_fold"/>
</dbReference>
<dbReference type="InterPro" id="IPR003591">
    <property type="entry name" value="Leu-rich_rpt_typical-subtyp"/>
</dbReference>
<accession>A0A8C9FFN1</accession>
<dbReference type="AlphaFoldDB" id="A0A8C9FFN1"/>
<evidence type="ECO:0000256" key="3">
    <source>
        <dbReference type="ARBA" id="ARBA00022737"/>
    </source>
</evidence>
<dbReference type="FunFam" id="3.80.10.10:FF:000732">
    <property type="entry name" value="GD11101"/>
    <property type="match status" value="1"/>
</dbReference>
<evidence type="ECO:0000259" key="9">
    <source>
        <dbReference type="PROSITE" id="PS50853"/>
    </source>
</evidence>
<dbReference type="PROSITE" id="PS01186">
    <property type="entry name" value="EGF_2"/>
    <property type="match status" value="1"/>
</dbReference>
<protein>
    <submittedName>
        <fullName evidence="10">Vasorin</fullName>
    </submittedName>
</protein>
<dbReference type="InterPro" id="IPR050333">
    <property type="entry name" value="SLRP"/>
</dbReference>
<evidence type="ECO:0000256" key="4">
    <source>
        <dbReference type="ARBA" id="ARBA00023157"/>
    </source>
</evidence>
<dbReference type="InterPro" id="IPR001611">
    <property type="entry name" value="Leu-rich_rpt"/>
</dbReference>
<reference evidence="10" key="2">
    <citation type="submission" date="2025-09" db="UniProtKB">
        <authorList>
            <consortium name="Ensembl"/>
        </authorList>
    </citation>
    <scope>IDENTIFICATION</scope>
</reference>
<dbReference type="SMART" id="SM00082">
    <property type="entry name" value="LRRCT"/>
    <property type="match status" value="1"/>
</dbReference>
<sequence>MPVSTPVPVPTPGGSRGSLGSPHTGPQVRRGRSLLGSPAPSLAPWSAQPIGRRRESRPRPPAPGPAPHPKSRPPGPAPPERGASACRHGVTARPGPARPRADTMNQLVLCTLLLLLLLPGQLARACPTGCQCQDPTTILCAARRGHTVPRGLPPSTLSLYVFENGITMLSEDSFAGLPALQLLDLSQNKITSIQKNIFQPLTELVNLDLSSNQLQEITNETFHGLRLLERLYLQKNRIQHIHATAFDTLENLLELKLQNNQLRAVPPLDLPNLLLLDISWNKIPTIVPGALHAINIESLKIAGLGLTSLDEELFQPQNNLHELDVSDNLLERVPVVLRRLGSLTKLSLAGNAHISQLPPEDFRGLHNLQELDISNLNINTIPRDFSRFFPRLRAMTAAGNPFNCICQMSWLVQWVNASGVLLRRPEETRCHFPPKNSGKLLHHLQYADFGCPTTTTTAAATTLPPRTTAPRPPLPIPTGSRPPPEPSTTTATPQPRAVPFSSTPVPFSLTPAASSPPPQLCPPRTCLNGGTCQLGAHGHLRCLCPPGFAGAFCEEQEEEEEEEEAAARGTTLSPATPAAPPSRKISITQVSSTSLRVDLQNYVQSIAQLKGIRLSYRNLSGPEKRPVMLRLPASLTEYTVRALKPNCTYRVCVGPLGEKGSKEEFCVEAHTLPASHQQHSPVTQSKDNNLALMIVPALAAVLLLVVVVTAVTYYRRHRRAKEHAGGGVEAGPLELEGVKACLENGERGGHGCRGPENAVLAGSPECEVPLMQAHYPSNNNSAALKPSYF</sequence>
<keyword evidence="4 5" id="KW-1015">Disulfide bond</keyword>
<dbReference type="PROSITE" id="PS51450">
    <property type="entry name" value="LRR"/>
    <property type="match status" value="2"/>
</dbReference>
<feature type="compositionally biased region" description="Acidic residues" evidence="6">
    <location>
        <begin position="555"/>
        <end position="564"/>
    </location>
</feature>
<dbReference type="CDD" id="cd00054">
    <property type="entry name" value="EGF_CA"/>
    <property type="match status" value="1"/>
</dbReference>
<dbReference type="PANTHER" id="PTHR45712">
    <property type="entry name" value="AGAP008170-PA"/>
    <property type="match status" value="1"/>
</dbReference>
<dbReference type="PROSITE" id="PS00022">
    <property type="entry name" value="EGF_1"/>
    <property type="match status" value="1"/>
</dbReference>
<feature type="compositionally biased region" description="Pro residues" evidence="6">
    <location>
        <begin position="59"/>
        <end position="79"/>
    </location>
</feature>
<feature type="disulfide bond" evidence="5">
    <location>
        <begin position="544"/>
        <end position="553"/>
    </location>
</feature>
<feature type="compositionally biased region" description="Pro residues" evidence="6">
    <location>
        <begin position="470"/>
        <end position="486"/>
    </location>
</feature>
<dbReference type="SMART" id="SM00369">
    <property type="entry name" value="LRR_TYP"/>
    <property type="match status" value="7"/>
</dbReference>
<dbReference type="PANTHER" id="PTHR45712:SF22">
    <property type="entry name" value="INSULIN-LIKE GROWTH FACTOR-BINDING PROTEIN COMPLEX ACID LABILE SUBUNIT"/>
    <property type="match status" value="1"/>
</dbReference>
<evidence type="ECO:0000313" key="11">
    <source>
        <dbReference type="Proteomes" id="UP000694428"/>
    </source>
</evidence>
<feature type="region of interest" description="Disordered" evidence="6">
    <location>
        <begin position="1"/>
        <end position="99"/>
    </location>
</feature>
<feature type="region of interest" description="Disordered" evidence="6">
    <location>
        <begin position="457"/>
        <end position="518"/>
    </location>
</feature>
<evidence type="ECO:0000313" key="10">
    <source>
        <dbReference type="Ensembl" id="ENSPSTP00000015367.1"/>
    </source>
</evidence>
<dbReference type="CDD" id="cd00063">
    <property type="entry name" value="FN3"/>
    <property type="match status" value="1"/>
</dbReference>
<reference evidence="10" key="1">
    <citation type="submission" date="2025-08" db="UniProtKB">
        <authorList>
            <consortium name="Ensembl"/>
        </authorList>
    </citation>
    <scope>IDENTIFICATION</scope>
</reference>
<feature type="compositionally biased region" description="Low complexity" evidence="6">
    <location>
        <begin position="457"/>
        <end position="469"/>
    </location>
</feature>
<dbReference type="Pfam" id="PF13855">
    <property type="entry name" value="LRR_8"/>
    <property type="match status" value="2"/>
</dbReference>
<feature type="domain" description="Fibronectin type-III" evidence="9">
    <location>
        <begin position="581"/>
        <end position="674"/>
    </location>
</feature>
<dbReference type="PROSITE" id="PS50853">
    <property type="entry name" value="FN3"/>
    <property type="match status" value="1"/>
</dbReference>
<proteinExistence type="predicted"/>
<dbReference type="SMART" id="SM00181">
    <property type="entry name" value="EGF"/>
    <property type="match status" value="1"/>
</dbReference>
<dbReference type="InterPro" id="IPR003961">
    <property type="entry name" value="FN3_dom"/>
</dbReference>
<keyword evidence="7" id="KW-0812">Transmembrane</keyword>
<name>A0A8C9FFN1_PAVCR</name>
<dbReference type="SUPFAM" id="SSF57196">
    <property type="entry name" value="EGF/Laminin"/>
    <property type="match status" value="1"/>
</dbReference>
<dbReference type="InterPro" id="IPR036116">
    <property type="entry name" value="FN3_sf"/>
</dbReference>